<organism evidence="3 4">
    <name type="scientific">Brassica napus</name>
    <name type="common">Rape</name>
    <dbReference type="NCBI Taxonomy" id="3708"/>
    <lineage>
        <taxon>Eukaryota</taxon>
        <taxon>Viridiplantae</taxon>
        <taxon>Streptophyta</taxon>
        <taxon>Embryophyta</taxon>
        <taxon>Tracheophyta</taxon>
        <taxon>Spermatophyta</taxon>
        <taxon>Magnoliopsida</taxon>
        <taxon>eudicotyledons</taxon>
        <taxon>Gunneridae</taxon>
        <taxon>Pentapetalae</taxon>
        <taxon>rosids</taxon>
        <taxon>malvids</taxon>
        <taxon>Brassicales</taxon>
        <taxon>Brassicaceae</taxon>
        <taxon>Brassiceae</taxon>
        <taxon>Brassica</taxon>
    </lineage>
</organism>
<reference evidence="3 4" key="1">
    <citation type="submission" date="2021-05" db="EMBL/GenBank/DDBJ databases">
        <title>Genome Assembly of Synthetic Allotetraploid Brassica napus Reveals Homoeologous Exchanges between Subgenomes.</title>
        <authorList>
            <person name="Davis J.T."/>
        </authorList>
    </citation>
    <scope>NUCLEOTIDE SEQUENCE [LARGE SCALE GENOMIC DNA]</scope>
    <source>
        <strain evidence="4">cv. Da-Ae</strain>
        <tissue evidence="3">Seedling</tissue>
    </source>
</reference>
<protein>
    <recommendedName>
        <fullName evidence="5">Secreted protein</fullName>
    </recommendedName>
</protein>
<name>A0ABQ8AW99_BRANA</name>
<proteinExistence type="predicted"/>
<evidence type="ECO:0000313" key="3">
    <source>
        <dbReference type="EMBL" id="KAH0896774.1"/>
    </source>
</evidence>
<gene>
    <name evidence="3" type="ORF">HID58_046342</name>
</gene>
<evidence type="ECO:0000313" key="4">
    <source>
        <dbReference type="Proteomes" id="UP000824890"/>
    </source>
</evidence>
<feature type="transmembrane region" description="Helical" evidence="1">
    <location>
        <begin position="82"/>
        <end position="99"/>
    </location>
</feature>
<feature type="signal peptide" evidence="2">
    <location>
        <begin position="1"/>
        <end position="24"/>
    </location>
</feature>
<keyword evidence="1" id="KW-0812">Transmembrane</keyword>
<evidence type="ECO:0000256" key="1">
    <source>
        <dbReference type="SAM" id="Phobius"/>
    </source>
</evidence>
<evidence type="ECO:0008006" key="5">
    <source>
        <dbReference type="Google" id="ProtNLM"/>
    </source>
</evidence>
<feature type="chain" id="PRO_5046810269" description="Secreted protein" evidence="2">
    <location>
        <begin position="25"/>
        <end position="179"/>
    </location>
</feature>
<comment type="caution">
    <text evidence="3">The sequence shown here is derived from an EMBL/GenBank/DDBJ whole genome shotgun (WGS) entry which is preliminary data.</text>
</comment>
<feature type="transmembrane region" description="Helical" evidence="1">
    <location>
        <begin position="159"/>
        <end position="178"/>
    </location>
</feature>
<keyword evidence="1" id="KW-1133">Transmembrane helix</keyword>
<keyword evidence="2" id="KW-0732">Signal</keyword>
<dbReference type="Proteomes" id="UP000824890">
    <property type="component" value="Unassembled WGS sequence"/>
</dbReference>
<keyword evidence="4" id="KW-1185">Reference proteome</keyword>
<evidence type="ECO:0000256" key="2">
    <source>
        <dbReference type="SAM" id="SignalP"/>
    </source>
</evidence>
<keyword evidence="1" id="KW-0472">Membrane</keyword>
<dbReference type="EMBL" id="JAGKQM010000012">
    <property type="protein sequence ID" value="KAH0896774.1"/>
    <property type="molecule type" value="Genomic_DNA"/>
</dbReference>
<accession>A0ABQ8AW99</accession>
<sequence length="179" mass="19574">MKRVTASSPLVCSLLCFFPVSSFGRNFRASPSCSHDEATRLRSSLGTSHLAQATTTMASFDDVFVSSFLLPTSSARLRQVDLVFLRSLCCILCVVWAVLEPVVPLMLDRNSSLRVNSVATGEPLSLRRDGSVLFVEVLLQRSSGGVCQALLLIPAQSHFGEFLTELSLAILLLHLVYIR</sequence>